<feature type="transmembrane region" description="Helical" evidence="1">
    <location>
        <begin position="138"/>
        <end position="158"/>
    </location>
</feature>
<feature type="transmembrane region" description="Helical" evidence="1">
    <location>
        <begin position="17"/>
        <end position="39"/>
    </location>
</feature>
<feature type="transmembrane region" description="Helical" evidence="1">
    <location>
        <begin position="82"/>
        <end position="103"/>
    </location>
</feature>
<evidence type="ECO:0000313" key="2">
    <source>
        <dbReference type="EMBL" id="PFH52014.1"/>
    </source>
</evidence>
<keyword evidence="1" id="KW-0812">Transmembrane</keyword>
<gene>
    <name evidence="2" type="ORF">AMATHDRAFT_2503</name>
</gene>
<dbReference type="STRING" id="703135.A0A2A9NRQ0"/>
<organism evidence="2 3">
    <name type="scientific">Amanita thiersii Skay4041</name>
    <dbReference type="NCBI Taxonomy" id="703135"/>
    <lineage>
        <taxon>Eukaryota</taxon>
        <taxon>Fungi</taxon>
        <taxon>Dikarya</taxon>
        <taxon>Basidiomycota</taxon>
        <taxon>Agaricomycotina</taxon>
        <taxon>Agaricomycetes</taxon>
        <taxon>Agaricomycetidae</taxon>
        <taxon>Agaricales</taxon>
        <taxon>Pluteineae</taxon>
        <taxon>Amanitaceae</taxon>
        <taxon>Amanita</taxon>
    </lineage>
</organism>
<keyword evidence="1" id="KW-0472">Membrane</keyword>
<dbReference type="EMBL" id="KZ301982">
    <property type="protein sequence ID" value="PFH52014.1"/>
    <property type="molecule type" value="Genomic_DNA"/>
</dbReference>
<dbReference type="Proteomes" id="UP000242287">
    <property type="component" value="Unassembled WGS sequence"/>
</dbReference>
<keyword evidence="1" id="KW-1133">Transmembrane helix</keyword>
<keyword evidence="3" id="KW-1185">Reference proteome</keyword>
<feature type="transmembrane region" description="Helical" evidence="1">
    <location>
        <begin position="51"/>
        <end position="70"/>
    </location>
</feature>
<dbReference type="AlphaFoldDB" id="A0A2A9NRQ0"/>
<proteinExistence type="predicted"/>
<evidence type="ECO:0000313" key="3">
    <source>
        <dbReference type="Proteomes" id="UP000242287"/>
    </source>
</evidence>
<evidence type="ECO:0000256" key="1">
    <source>
        <dbReference type="SAM" id="Phobius"/>
    </source>
</evidence>
<protein>
    <recommendedName>
        <fullName evidence="4">MARVEL domain-containing protein</fullName>
    </recommendedName>
</protein>
<evidence type="ECO:0008006" key="4">
    <source>
        <dbReference type="Google" id="ProtNLM"/>
    </source>
</evidence>
<sequence>MSPVPTRTFCCCIPSRVGVLLIGLIGLVGGGGITALAILRIKASVGSKVSLIIEAIIYGLLALVSLLGLIGAIGRKLSLIKLYFAMLVTHLLFSFGAGTFAIYRVFHDAPEYINKCVGQRGSSGLKVCQSGVAVTKGIVITMFILVWILEIWACVIVFRYSKQLSEETAAERVVKDTEAW</sequence>
<dbReference type="OrthoDB" id="3362027at2759"/>
<name>A0A2A9NRQ0_9AGAR</name>
<reference evidence="2 3" key="1">
    <citation type="submission" date="2014-02" db="EMBL/GenBank/DDBJ databases">
        <title>Transposable element dynamics among asymbiotic and ectomycorrhizal Amanita fungi.</title>
        <authorList>
            <consortium name="DOE Joint Genome Institute"/>
            <person name="Hess J."/>
            <person name="Skrede I."/>
            <person name="Wolfe B."/>
            <person name="LaButti K."/>
            <person name="Ohm R.A."/>
            <person name="Grigoriev I.V."/>
            <person name="Pringle A."/>
        </authorList>
    </citation>
    <scope>NUCLEOTIDE SEQUENCE [LARGE SCALE GENOMIC DNA]</scope>
    <source>
        <strain evidence="2 3">SKay4041</strain>
    </source>
</reference>
<accession>A0A2A9NRQ0</accession>